<dbReference type="PANTHER" id="PTHR13265">
    <property type="entry name" value="THO COMPLEX SUBUNIT 1"/>
    <property type="match status" value="1"/>
</dbReference>
<dbReference type="AlphaFoldDB" id="A0A074WEC9"/>
<dbReference type="Proteomes" id="UP000027730">
    <property type="component" value="Unassembled WGS sequence"/>
</dbReference>
<dbReference type="GO" id="GO:0006406">
    <property type="term" value="P:mRNA export from nucleus"/>
    <property type="evidence" value="ECO:0007669"/>
    <property type="project" value="TreeGrafter"/>
</dbReference>
<feature type="region of interest" description="Disordered" evidence="1">
    <location>
        <begin position="584"/>
        <end position="610"/>
    </location>
</feature>
<sequence>MAVDAMSDPPSVGVILERLRGLLQRAREIKSVETIDPPLPVADLAQGVSSIGKDVFGSQPDAHKFTVVETAARKIFYETIQSTDIRTPGFVRMWDFLDLLLLCGELGQCEPILAFWLVEELLDSQTTEGCRIVFDYLESRRERLIQKDFHKTHLALLRSCNELLRRLSRAEDAVFCGRVFFFLFQTFPLGDKSSVNLRGEFHTENVTVFEKEPSLDAEVTEPMDVVMGGDAADESQRKDADDTNDIPTNKEHTKALIEKKGDEVKDENSEFYPIFWRLQHDFSNPTRLFEDENFSPFKDGIEKTLAKFKKTPVVAQTKNAGDAQRGIKRKLGDETGDQYASNYNPKYLTSRDLFELELSDLAFQRHILVQGLILIDFLLSLTDKAKKKWADVEKANPKSANRGLLYGFTLNEENEKWVTSTRSKIAGYLQEGPEGKFYYRMVDTVLSRDKNWVRWKLESCPPIVKDAVTPEENAQAKSGARQATANRRLKAKQMGAIDVTFLAEVDNAKGLEALKDASRFTAPSPEKLVKGIEGDDLDLEMAMTDEEKNSLEAAKQSKTWRALRAASRTSLALLDKVDPSTRLPALFKQEENQEETAAHDPTSAPENDSG</sequence>
<proteinExistence type="predicted"/>
<dbReference type="InterPro" id="IPR021861">
    <property type="entry name" value="THO_THOC1"/>
</dbReference>
<dbReference type="GO" id="GO:0000445">
    <property type="term" value="C:THO complex part of transcription export complex"/>
    <property type="evidence" value="ECO:0007669"/>
    <property type="project" value="TreeGrafter"/>
</dbReference>
<name>A0A074WEC9_9PEZI</name>
<evidence type="ECO:0000313" key="2">
    <source>
        <dbReference type="EMBL" id="KEQ69909.1"/>
    </source>
</evidence>
<dbReference type="STRING" id="1043004.A0A074WEC9"/>
<dbReference type="PANTHER" id="PTHR13265:SF0">
    <property type="entry name" value="HPR1"/>
    <property type="match status" value="1"/>
</dbReference>
<accession>A0A074WEC9</accession>
<evidence type="ECO:0000256" key="1">
    <source>
        <dbReference type="SAM" id="MobiDB-lite"/>
    </source>
</evidence>
<dbReference type="GeneID" id="25412013"/>
<dbReference type="RefSeq" id="XP_013424078.1">
    <property type="nucleotide sequence ID" value="XM_013568624.1"/>
</dbReference>
<evidence type="ECO:0000313" key="3">
    <source>
        <dbReference type="Proteomes" id="UP000027730"/>
    </source>
</evidence>
<keyword evidence="3" id="KW-1185">Reference proteome</keyword>
<dbReference type="Pfam" id="PF11957">
    <property type="entry name" value="efThoc1"/>
    <property type="match status" value="1"/>
</dbReference>
<gene>
    <name evidence="2" type="ORF">M436DRAFT_54875</name>
</gene>
<reference evidence="2 3" key="1">
    <citation type="journal article" date="2014" name="BMC Genomics">
        <title>Genome sequencing of four Aureobasidium pullulans varieties: biotechnological potential, stress tolerance, and description of new species.</title>
        <authorList>
            <person name="Gostin Ar C."/>
            <person name="Ohm R.A."/>
            <person name="Kogej T."/>
            <person name="Sonjak S."/>
            <person name="Turk M."/>
            <person name="Zajc J."/>
            <person name="Zalar P."/>
            <person name="Grube M."/>
            <person name="Sun H."/>
            <person name="Han J."/>
            <person name="Sharma A."/>
            <person name="Chiniquy J."/>
            <person name="Ngan C.Y."/>
            <person name="Lipzen A."/>
            <person name="Barry K."/>
            <person name="Grigoriev I.V."/>
            <person name="Gunde-Cimerman N."/>
        </authorList>
    </citation>
    <scope>NUCLEOTIDE SEQUENCE [LARGE SCALE GENOMIC DNA]</scope>
    <source>
        <strain evidence="2 3">CBS 147.97</strain>
    </source>
</reference>
<dbReference type="OrthoDB" id="10257415at2759"/>
<dbReference type="EMBL" id="KL584719">
    <property type="protein sequence ID" value="KEQ69909.1"/>
    <property type="molecule type" value="Genomic_DNA"/>
</dbReference>
<organism evidence="2 3">
    <name type="scientific">Aureobasidium namibiae CBS 147.97</name>
    <dbReference type="NCBI Taxonomy" id="1043004"/>
    <lineage>
        <taxon>Eukaryota</taxon>
        <taxon>Fungi</taxon>
        <taxon>Dikarya</taxon>
        <taxon>Ascomycota</taxon>
        <taxon>Pezizomycotina</taxon>
        <taxon>Dothideomycetes</taxon>
        <taxon>Dothideomycetidae</taxon>
        <taxon>Dothideales</taxon>
        <taxon>Saccotheciaceae</taxon>
        <taxon>Aureobasidium</taxon>
    </lineage>
</organism>
<protein>
    <submittedName>
        <fullName evidence="2">Nuclear matrix protein</fullName>
    </submittedName>
</protein>
<dbReference type="HOGENOM" id="CLU_017925_1_0_1"/>